<protein>
    <submittedName>
        <fullName evidence="9">Rod shape-determining protein MreD</fullName>
    </submittedName>
</protein>
<evidence type="ECO:0000256" key="7">
    <source>
        <dbReference type="ARBA" id="ARBA00023136"/>
    </source>
</evidence>
<feature type="transmembrane region" description="Helical" evidence="8">
    <location>
        <begin position="70"/>
        <end position="90"/>
    </location>
</feature>
<evidence type="ECO:0000313" key="9">
    <source>
        <dbReference type="EMBL" id="PTG12164.1"/>
    </source>
</evidence>
<reference evidence="9 10" key="1">
    <citation type="journal article" date="2016" name="Front. Microbiol.">
        <title>Comprehensive Phylogenetic Analysis of Bovine Non-aureus Staphylococci Species Based on Whole-Genome Sequencing.</title>
        <authorList>
            <person name="Naushad S."/>
            <person name="Barkema H.W."/>
            <person name="Luby C."/>
            <person name="Condas L.A."/>
            <person name="Nobrega D.B."/>
            <person name="Carson D.A."/>
            <person name="De Buck J."/>
        </authorList>
    </citation>
    <scope>NUCLEOTIDE SEQUENCE [LARGE SCALE GENOMIC DNA]</scope>
    <source>
        <strain evidence="9 10">SNUC 505</strain>
    </source>
</reference>
<gene>
    <name evidence="9" type="primary">mreD</name>
    <name evidence="9" type="ORF">BU653_09475</name>
</gene>
<keyword evidence="4 8" id="KW-0812">Transmembrane</keyword>
<dbReference type="Proteomes" id="UP000242704">
    <property type="component" value="Unassembled WGS sequence"/>
</dbReference>
<evidence type="ECO:0000256" key="6">
    <source>
        <dbReference type="ARBA" id="ARBA00022989"/>
    </source>
</evidence>
<feature type="transmembrane region" description="Helical" evidence="8">
    <location>
        <begin position="137"/>
        <end position="159"/>
    </location>
</feature>
<dbReference type="GO" id="GO:0005886">
    <property type="term" value="C:plasma membrane"/>
    <property type="evidence" value="ECO:0007669"/>
    <property type="project" value="UniProtKB-SubCell"/>
</dbReference>
<keyword evidence="6 8" id="KW-1133">Transmembrane helix</keyword>
<proteinExistence type="inferred from homology"/>
<sequence length="174" mass="20513">MKRAFLYFILGILCFYVDTLLTLISPIHIFSLHFVFVPRLTLMFLLLLTFYRNLYTALILGVLLGLMTDIYFGEIYGVYLITYLLCILIVEKFFSLFYRDHAIVFLIVLLSVIVIDIIVAIIYSMVGLIQFNFIQFILFRVPSTLLLNAILLIFIFSYLDHRQKKKRDIDMKIK</sequence>
<evidence type="ECO:0000256" key="3">
    <source>
        <dbReference type="ARBA" id="ARBA00022475"/>
    </source>
</evidence>
<comment type="subcellular location">
    <subcellularLocation>
        <location evidence="1">Cell membrane</location>
        <topology evidence="1">Multi-pass membrane protein</topology>
    </subcellularLocation>
</comment>
<dbReference type="RefSeq" id="WP_107360770.1">
    <property type="nucleotide sequence ID" value="NZ_CP133240.1"/>
</dbReference>
<dbReference type="NCBIfam" id="TIGR03426">
    <property type="entry name" value="shape_MreD"/>
    <property type="match status" value="1"/>
</dbReference>
<accession>A0AAE5SXU4</accession>
<keyword evidence="7 8" id="KW-0472">Membrane</keyword>
<feature type="transmembrane region" description="Helical" evidence="8">
    <location>
        <begin position="6"/>
        <end position="30"/>
    </location>
</feature>
<dbReference type="GO" id="GO:0008360">
    <property type="term" value="P:regulation of cell shape"/>
    <property type="evidence" value="ECO:0007669"/>
    <property type="project" value="UniProtKB-KW"/>
</dbReference>
<keyword evidence="5" id="KW-0133">Cell shape</keyword>
<comment type="similarity">
    <text evidence="2">Belongs to the MreD family.</text>
</comment>
<evidence type="ECO:0000313" key="10">
    <source>
        <dbReference type="Proteomes" id="UP000242704"/>
    </source>
</evidence>
<keyword evidence="3" id="KW-1003">Cell membrane</keyword>
<evidence type="ECO:0000256" key="4">
    <source>
        <dbReference type="ARBA" id="ARBA00022692"/>
    </source>
</evidence>
<evidence type="ECO:0000256" key="2">
    <source>
        <dbReference type="ARBA" id="ARBA00007776"/>
    </source>
</evidence>
<feature type="transmembrane region" description="Helical" evidence="8">
    <location>
        <begin position="102"/>
        <end position="125"/>
    </location>
</feature>
<dbReference type="InterPro" id="IPR007227">
    <property type="entry name" value="Cell_shape_determining_MreD"/>
</dbReference>
<evidence type="ECO:0000256" key="1">
    <source>
        <dbReference type="ARBA" id="ARBA00004651"/>
    </source>
</evidence>
<dbReference type="AlphaFoldDB" id="A0AAE5SXU4"/>
<evidence type="ECO:0000256" key="5">
    <source>
        <dbReference type="ARBA" id="ARBA00022960"/>
    </source>
</evidence>
<evidence type="ECO:0000256" key="8">
    <source>
        <dbReference type="SAM" id="Phobius"/>
    </source>
</evidence>
<organism evidence="9 10">
    <name type="scientific">Staphylococcus chromogenes</name>
    <name type="common">Staphylococcus hyicus subsp. chromogenes</name>
    <dbReference type="NCBI Taxonomy" id="46126"/>
    <lineage>
        <taxon>Bacteria</taxon>
        <taxon>Bacillati</taxon>
        <taxon>Bacillota</taxon>
        <taxon>Bacilli</taxon>
        <taxon>Bacillales</taxon>
        <taxon>Staphylococcaceae</taxon>
        <taxon>Staphylococcus</taxon>
    </lineage>
</organism>
<comment type="caution">
    <text evidence="9">The sequence shown here is derived from an EMBL/GenBank/DDBJ whole genome shotgun (WGS) entry which is preliminary data.</text>
</comment>
<name>A0AAE5SXU4_STACR</name>
<dbReference type="Pfam" id="PF04093">
    <property type="entry name" value="MreD"/>
    <property type="match status" value="1"/>
</dbReference>
<dbReference type="EMBL" id="PZBZ01000056">
    <property type="protein sequence ID" value="PTG12164.1"/>
    <property type="molecule type" value="Genomic_DNA"/>
</dbReference>